<dbReference type="EMBL" id="CMVM020000238">
    <property type="status" value="NOT_ANNOTATED_CDS"/>
    <property type="molecule type" value="Genomic_DNA"/>
</dbReference>
<reference evidence="2" key="2">
    <citation type="submission" date="2022-06" db="UniProtKB">
        <authorList>
            <consortium name="EnsemblMetazoa"/>
        </authorList>
    </citation>
    <scope>IDENTIFICATION</scope>
</reference>
<protein>
    <submittedName>
        <fullName evidence="2">Uncharacterized protein</fullName>
    </submittedName>
</protein>
<feature type="region of interest" description="Disordered" evidence="1">
    <location>
        <begin position="1"/>
        <end position="24"/>
    </location>
</feature>
<proteinExistence type="predicted"/>
<sequence>MLNNSSTHTDKYSRESRRKMRIESPMIMSVGRPTKFISRKHYKPSISSSSSSSSSFLSIQKIIEDDALATLRLPSSKLQLIHSFHSKFHNHLFILLNSGYSD</sequence>
<evidence type="ECO:0000313" key="2">
    <source>
        <dbReference type="EnsemblMetazoa" id="OVOC7964.1"/>
    </source>
</evidence>
<name>A0A8R1XZ14_ONCVO</name>
<reference evidence="3" key="1">
    <citation type="submission" date="2013-10" db="EMBL/GenBank/DDBJ databases">
        <title>Genome sequencing of Onchocerca volvulus.</title>
        <authorList>
            <person name="Cotton J."/>
            <person name="Tsai J."/>
            <person name="Stanley E."/>
            <person name="Tracey A."/>
            <person name="Holroyd N."/>
            <person name="Lustigman S."/>
            <person name="Berriman M."/>
        </authorList>
    </citation>
    <scope>NUCLEOTIDE SEQUENCE</scope>
</reference>
<evidence type="ECO:0000313" key="3">
    <source>
        <dbReference type="Proteomes" id="UP000024404"/>
    </source>
</evidence>
<accession>A0A8R1XZ14</accession>
<dbReference type="EnsemblMetazoa" id="OVOC7964.1">
    <property type="protein sequence ID" value="OVOC7964.1"/>
    <property type="gene ID" value="WBGene00244773"/>
</dbReference>
<evidence type="ECO:0000256" key="1">
    <source>
        <dbReference type="SAM" id="MobiDB-lite"/>
    </source>
</evidence>
<dbReference type="Proteomes" id="UP000024404">
    <property type="component" value="Unassembled WGS sequence"/>
</dbReference>
<keyword evidence="3" id="KW-1185">Reference proteome</keyword>
<organism evidence="2 3">
    <name type="scientific">Onchocerca volvulus</name>
    <dbReference type="NCBI Taxonomy" id="6282"/>
    <lineage>
        <taxon>Eukaryota</taxon>
        <taxon>Metazoa</taxon>
        <taxon>Ecdysozoa</taxon>
        <taxon>Nematoda</taxon>
        <taxon>Chromadorea</taxon>
        <taxon>Rhabditida</taxon>
        <taxon>Spirurina</taxon>
        <taxon>Spiruromorpha</taxon>
        <taxon>Filarioidea</taxon>
        <taxon>Onchocercidae</taxon>
        <taxon>Onchocerca</taxon>
    </lineage>
</organism>
<dbReference type="AlphaFoldDB" id="A0A8R1XZ14"/>